<evidence type="ECO:0000259" key="4">
    <source>
        <dbReference type="Pfam" id="PF03358"/>
    </source>
</evidence>
<evidence type="ECO:0000313" key="5">
    <source>
        <dbReference type="EMBL" id="MFD2616490.1"/>
    </source>
</evidence>
<dbReference type="InterPro" id="IPR020048">
    <property type="entry name" value="NADPH-dep_FMN_reduc_SsuE"/>
</dbReference>
<protein>
    <submittedName>
        <fullName evidence="5">NADPH-dependent FMN reductase</fullName>
        <ecNumber evidence="5">1.5.1.38</ecNumber>
    </submittedName>
</protein>
<comment type="caution">
    <text evidence="5">The sequence shown here is derived from an EMBL/GenBank/DDBJ whole genome shotgun (WGS) entry which is preliminary data.</text>
</comment>
<keyword evidence="6" id="KW-1185">Reference proteome</keyword>
<dbReference type="InterPro" id="IPR029039">
    <property type="entry name" value="Flavoprotein-like_sf"/>
</dbReference>
<evidence type="ECO:0000256" key="3">
    <source>
        <dbReference type="ARBA" id="ARBA00023002"/>
    </source>
</evidence>
<name>A0ABW5PNQ1_9BACI</name>
<dbReference type="Proteomes" id="UP001597458">
    <property type="component" value="Unassembled WGS sequence"/>
</dbReference>
<keyword evidence="3 5" id="KW-0560">Oxidoreductase</keyword>
<keyword evidence="2" id="KW-0288">FMN</keyword>
<evidence type="ECO:0000256" key="2">
    <source>
        <dbReference type="ARBA" id="ARBA00022643"/>
    </source>
</evidence>
<dbReference type="NCBIfam" id="TIGR03567">
    <property type="entry name" value="FMN_reduc_SsuE"/>
    <property type="match status" value="1"/>
</dbReference>
<evidence type="ECO:0000256" key="1">
    <source>
        <dbReference type="ARBA" id="ARBA00022630"/>
    </source>
</evidence>
<dbReference type="GO" id="GO:0052873">
    <property type="term" value="F:FMN reductase (NADPH) activity"/>
    <property type="evidence" value="ECO:0007669"/>
    <property type="project" value="UniProtKB-EC"/>
</dbReference>
<keyword evidence="1" id="KW-0285">Flavoprotein</keyword>
<accession>A0ABW5PNQ1</accession>
<dbReference type="Gene3D" id="3.40.50.360">
    <property type="match status" value="1"/>
</dbReference>
<dbReference type="SUPFAM" id="SSF52218">
    <property type="entry name" value="Flavoproteins"/>
    <property type="match status" value="1"/>
</dbReference>
<proteinExistence type="predicted"/>
<feature type="domain" description="NADPH-dependent FMN reductase-like" evidence="4">
    <location>
        <begin position="4"/>
        <end position="142"/>
    </location>
</feature>
<evidence type="ECO:0000313" key="6">
    <source>
        <dbReference type="Proteomes" id="UP001597458"/>
    </source>
</evidence>
<dbReference type="PANTHER" id="PTHR43408:SF1">
    <property type="entry name" value="FMN REDUCTASE (NADPH)"/>
    <property type="match status" value="1"/>
</dbReference>
<dbReference type="PANTHER" id="PTHR43408">
    <property type="entry name" value="FMN REDUCTASE (NADPH)"/>
    <property type="match status" value="1"/>
</dbReference>
<dbReference type="InterPro" id="IPR051814">
    <property type="entry name" value="NAD(P)H-dep_FMN_reductase"/>
</dbReference>
<dbReference type="InterPro" id="IPR005025">
    <property type="entry name" value="FMN_Rdtase-like_dom"/>
</dbReference>
<dbReference type="Pfam" id="PF03358">
    <property type="entry name" value="FMN_red"/>
    <property type="match status" value="1"/>
</dbReference>
<dbReference type="EC" id="1.5.1.38" evidence="5"/>
<dbReference type="EMBL" id="JBHUMR010000007">
    <property type="protein sequence ID" value="MFD2616490.1"/>
    <property type="molecule type" value="Genomic_DNA"/>
</dbReference>
<reference evidence="6" key="1">
    <citation type="journal article" date="2019" name="Int. J. Syst. Evol. Microbiol.">
        <title>The Global Catalogue of Microorganisms (GCM) 10K type strain sequencing project: providing services to taxonomists for standard genome sequencing and annotation.</title>
        <authorList>
            <consortium name="The Broad Institute Genomics Platform"/>
            <consortium name="The Broad Institute Genome Sequencing Center for Infectious Disease"/>
            <person name="Wu L."/>
            <person name="Ma J."/>
        </authorList>
    </citation>
    <scope>NUCLEOTIDE SEQUENCE [LARGE SCALE GENOMIC DNA]</scope>
    <source>
        <strain evidence="6">TISTR 2241</strain>
    </source>
</reference>
<gene>
    <name evidence="5" type="primary">ssuE</name>
    <name evidence="5" type="ORF">ACFSTF_04055</name>
</gene>
<dbReference type="RefSeq" id="WP_141191784.1">
    <property type="nucleotide sequence ID" value="NZ_JBHUMR010000007.1"/>
</dbReference>
<sequence>MKTITIISGSYSLSSRLNGLIEFIDHYYSQEIHLNFIHVHQLSAKALITADYSDPSILQANQLVEESQGVIVATPTFKASYSGILKTYLDLLPQHIFDNKVVLPLAIGGSSAHLLILKYALEPVLSELGAQHIVHGVYTLDSQIKRRDGGGFELDADASKRLSVALDYLKKLLAEPLMTKVTRF</sequence>
<organism evidence="5 6">
    <name type="scientific">Terrilactibacillus laevilacticus</name>
    <dbReference type="NCBI Taxonomy" id="1380157"/>
    <lineage>
        <taxon>Bacteria</taxon>
        <taxon>Bacillati</taxon>
        <taxon>Bacillota</taxon>
        <taxon>Bacilli</taxon>
        <taxon>Bacillales</taxon>
        <taxon>Bacillaceae</taxon>
        <taxon>Terrilactibacillus</taxon>
    </lineage>
</organism>